<dbReference type="PRINTS" id="PR00502">
    <property type="entry name" value="NUDIXFAMILY"/>
</dbReference>
<evidence type="ECO:0000259" key="3">
    <source>
        <dbReference type="PROSITE" id="PS51462"/>
    </source>
</evidence>
<dbReference type="EMBL" id="AP018929">
    <property type="protein sequence ID" value="BBG22769.1"/>
    <property type="molecule type" value="Genomic_DNA"/>
</dbReference>
<gene>
    <name evidence="4" type="ORF">IC006_0053</name>
    <name evidence="5" type="ORF">IC007_0053</name>
</gene>
<dbReference type="Proteomes" id="UP000325030">
    <property type="component" value="Chromosome"/>
</dbReference>
<reference evidence="7" key="1">
    <citation type="submission" date="2018-09" db="EMBL/GenBank/DDBJ databases">
        <title>Complete Genome Sequencing of Sulfolobus sp. JCM 16834.</title>
        <authorList>
            <person name="Kato S."/>
            <person name="Itoh T."/>
            <person name="Ohkuma M."/>
        </authorList>
    </citation>
    <scope>NUCLEOTIDE SEQUENCE [LARGE SCALE GENOMIC DNA]</scope>
    <source>
        <strain evidence="7">IC-007</strain>
    </source>
</reference>
<protein>
    <submittedName>
        <fullName evidence="5">RNA pyrophosphohydrolase</fullName>
    </submittedName>
</protein>
<dbReference type="Proteomes" id="UP000322983">
    <property type="component" value="Chromosome"/>
</dbReference>
<evidence type="ECO:0000313" key="4">
    <source>
        <dbReference type="EMBL" id="BBG22769.1"/>
    </source>
</evidence>
<keyword evidence="2" id="KW-0378">Hydrolase</keyword>
<dbReference type="PROSITE" id="PS51462">
    <property type="entry name" value="NUDIX"/>
    <property type="match status" value="1"/>
</dbReference>
<dbReference type="RefSeq" id="WP_054845359.1">
    <property type="nucleotide sequence ID" value="NZ_AP018929.1"/>
</dbReference>
<dbReference type="InterPro" id="IPR015797">
    <property type="entry name" value="NUDIX_hydrolase-like_dom_sf"/>
</dbReference>
<dbReference type="InterPro" id="IPR020084">
    <property type="entry name" value="NUDIX_hydrolase_CS"/>
</dbReference>
<dbReference type="PROSITE" id="PS00893">
    <property type="entry name" value="NUDIX_BOX"/>
    <property type="match status" value="1"/>
</dbReference>
<dbReference type="EMBL" id="AP018930">
    <property type="protein sequence ID" value="BBG25548.1"/>
    <property type="molecule type" value="Genomic_DNA"/>
</dbReference>
<dbReference type="GO" id="GO:0006753">
    <property type="term" value="P:nucleoside phosphate metabolic process"/>
    <property type="evidence" value="ECO:0007669"/>
    <property type="project" value="TreeGrafter"/>
</dbReference>
<dbReference type="OrthoDB" id="104705at2157"/>
<dbReference type="SUPFAM" id="SSF55811">
    <property type="entry name" value="Nudix"/>
    <property type="match status" value="1"/>
</dbReference>
<dbReference type="STRING" id="1294262.GCA_001316085_00848"/>
<dbReference type="KEGG" id="step:IC006_0053"/>
<comment type="cofactor">
    <cofactor evidence="1">
        <name>Mg(2+)</name>
        <dbReference type="ChEBI" id="CHEBI:18420"/>
    </cofactor>
</comment>
<name>A0A510E0B4_9CREN</name>
<accession>A0A510E0B4</accession>
<dbReference type="GO" id="GO:0016462">
    <property type="term" value="F:pyrophosphatase activity"/>
    <property type="evidence" value="ECO:0007669"/>
    <property type="project" value="UniProtKB-ARBA"/>
</dbReference>
<evidence type="ECO:0000256" key="1">
    <source>
        <dbReference type="ARBA" id="ARBA00001946"/>
    </source>
</evidence>
<feature type="domain" description="Nudix hydrolase" evidence="3">
    <location>
        <begin position="30"/>
        <end position="163"/>
    </location>
</feature>
<dbReference type="InterPro" id="IPR020476">
    <property type="entry name" value="Nudix_hydrolase"/>
</dbReference>
<keyword evidence="6" id="KW-1185">Reference proteome</keyword>
<dbReference type="GeneID" id="41716578"/>
<organism evidence="5 7">
    <name type="scientific">Sulfuracidifex tepidarius</name>
    <dbReference type="NCBI Taxonomy" id="1294262"/>
    <lineage>
        <taxon>Archaea</taxon>
        <taxon>Thermoproteota</taxon>
        <taxon>Thermoprotei</taxon>
        <taxon>Sulfolobales</taxon>
        <taxon>Sulfolobaceae</taxon>
        <taxon>Sulfuracidifex</taxon>
    </lineage>
</organism>
<proteinExistence type="predicted"/>
<evidence type="ECO:0000313" key="6">
    <source>
        <dbReference type="Proteomes" id="UP000322983"/>
    </source>
</evidence>
<dbReference type="AlphaFoldDB" id="A0A510E0B4"/>
<dbReference type="PANTHER" id="PTHR11839">
    <property type="entry name" value="UDP/ADP-SUGAR PYROPHOSPHATASE"/>
    <property type="match status" value="1"/>
</dbReference>
<evidence type="ECO:0000313" key="5">
    <source>
        <dbReference type="EMBL" id="BBG25548.1"/>
    </source>
</evidence>
<sequence>MKIYHGRKFDLEVEKVTLPNGVERELEIVKHRGSAAILPMISNDEMILIRQYRPVIGKYIYEIPAGSVEEGEDVEITARRELEEEVGYQAETMEKVLSFYPSPGITNEEMHLFLAQGLKYVGARPEPYEIIEPIKVKVNEALSMIERKEIVDAKTIIGIYFISRRVM</sequence>
<dbReference type="Pfam" id="PF00293">
    <property type="entry name" value="NUDIX"/>
    <property type="match status" value="1"/>
</dbReference>
<evidence type="ECO:0000256" key="2">
    <source>
        <dbReference type="ARBA" id="ARBA00022801"/>
    </source>
</evidence>
<accession>A0A510DRF5</accession>
<reference evidence="5 6" key="2">
    <citation type="journal article" date="2020" name="Int. J. Syst. Evol. Microbiol.">
        <title>Sulfuracidifex tepidarius gen. nov., sp. nov. and transfer of Sulfolobus metallicus Huber and Stetter 1992 to the genus Sulfuracidifex as Sulfuracidifex metallicus comb. nov.</title>
        <authorList>
            <person name="Itoh T."/>
            <person name="Miura T."/>
            <person name="Sakai H.D."/>
            <person name="Kato S."/>
            <person name="Ohkuma M."/>
            <person name="Takashina T."/>
        </authorList>
    </citation>
    <scope>NUCLEOTIDE SEQUENCE</scope>
    <source>
        <strain evidence="4 6">IC-006</strain>
        <strain evidence="5">IC-007</strain>
    </source>
</reference>
<dbReference type="CDD" id="cd03424">
    <property type="entry name" value="NUDIX_ADPRase_Nudt5_UGPPase_Nudt14"/>
    <property type="match status" value="1"/>
</dbReference>
<dbReference type="GO" id="GO:0019693">
    <property type="term" value="P:ribose phosphate metabolic process"/>
    <property type="evidence" value="ECO:0007669"/>
    <property type="project" value="TreeGrafter"/>
</dbReference>
<evidence type="ECO:0000313" key="7">
    <source>
        <dbReference type="Proteomes" id="UP000325030"/>
    </source>
</evidence>
<dbReference type="FunFam" id="3.90.79.10:FF:000024">
    <property type="entry name" value="ADP-ribose pyrophosphatase"/>
    <property type="match status" value="1"/>
</dbReference>
<dbReference type="PANTHER" id="PTHR11839:SF18">
    <property type="entry name" value="NUDIX HYDROLASE DOMAIN-CONTAINING PROTEIN"/>
    <property type="match status" value="1"/>
</dbReference>
<dbReference type="Gene3D" id="3.90.79.10">
    <property type="entry name" value="Nucleoside Triphosphate Pyrophosphohydrolase"/>
    <property type="match status" value="1"/>
</dbReference>
<dbReference type="InterPro" id="IPR000086">
    <property type="entry name" value="NUDIX_hydrolase_dom"/>
</dbReference>